<dbReference type="InterPro" id="IPR013901">
    <property type="entry name" value="Anthrone_oxy"/>
</dbReference>
<feature type="transmembrane region" description="Helical" evidence="1">
    <location>
        <begin position="16"/>
        <end position="42"/>
    </location>
</feature>
<organism evidence="2 3">
    <name type="scientific">Linnemannia hyalina</name>
    <dbReference type="NCBI Taxonomy" id="64524"/>
    <lineage>
        <taxon>Eukaryota</taxon>
        <taxon>Fungi</taxon>
        <taxon>Fungi incertae sedis</taxon>
        <taxon>Mucoromycota</taxon>
        <taxon>Mortierellomycotina</taxon>
        <taxon>Mortierellomycetes</taxon>
        <taxon>Mortierellales</taxon>
        <taxon>Mortierellaceae</taxon>
        <taxon>Linnemannia</taxon>
    </lineage>
</organism>
<keyword evidence="1" id="KW-0812">Transmembrane</keyword>
<keyword evidence="1" id="KW-0472">Membrane</keyword>
<evidence type="ECO:0000313" key="3">
    <source>
        <dbReference type="Proteomes" id="UP000707451"/>
    </source>
</evidence>
<protein>
    <recommendedName>
        <fullName evidence="4">DUF1772-domain-containing protein</fullName>
    </recommendedName>
</protein>
<feature type="transmembrane region" description="Helical" evidence="1">
    <location>
        <begin position="92"/>
        <end position="114"/>
    </location>
</feature>
<dbReference type="AlphaFoldDB" id="A0A9P7XMU5"/>
<comment type="caution">
    <text evidence="2">The sequence shown here is derived from an EMBL/GenBank/DDBJ whole genome shotgun (WGS) entry which is preliminary data.</text>
</comment>
<evidence type="ECO:0000256" key="1">
    <source>
        <dbReference type="SAM" id="Phobius"/>
    </source>
</evidence>
<dbReference type="OrthoDB" id="5954308at2759"/>
<gene>
    <name evidence="2" type="ORF">KI688_004613</name>
</gene>
<feature type="transmembrane region" description="Helical" evidence="1">
    <location>
        <begin position="63"/>
        <end position="86"/>
    </location>
</feature>
<proteinExistence type="predicted"/>
<reference evidence="2" key="1">
    <citation type="submission" date="2021-06" db="EMBL/GenBank/DDBJ databases">
        <title>Genome Sequence of Mortierella hyaline Strain SCG-10, a Cold-Adapted, Nitrate-Reducing Fungus Isolated from Soil in Minnesota, USA.</title>
        <authorList>
            <person name="Aldossari N."/>
        </authorList>
    </citation>
    <scope>NUCLEOTIDE SEQUENCE</scope>
    <source>
        <strain evidence="2">SCG-10</strain>
    </source>
</reference>
<feature type="transmembrane region" description="Helical" evidence="1">
    <location>
        <begin position="143"/>
        <end position="163"/>
    </location>
</feature>
<dbReference type="Proteomes" id="UP000707451">
    <property type="component" value="Unassembled WGS sequence"/>
</dbReference>
<evidence type="ECO:0008006" key="4">
    <source>
        <dbReference type="Google" id="ProtNLM"/>
    </source>
</evidence>
<keyword evidence="3" id="KW-1185">Reference proteome</keyword>
<keyword evidence="1" id="KW-1133">Transmembrane helix</keyword>
<dbReference type="Pfam" id="PF08592">
    <property type="entry name" value="Anthrone_oxy"/>
    <property type="match status" value="1"/>
</dbReference>
<evidence type="ECO:0000313" key="2">
    <source>
        <dbReference type="EMBL" id="KAG9063013.1"/>
    </source>
</evidence>
<dbReference type="EMBL" id="JAHRHY010000017">
    <property type="protein sequence ID" value="KAG9063013.1"/>
    <property type="molecule type" value="Genomic_DNA"/>
</dbReference>
<name>A0A9P7XMU5_9FUNG</name>
<accession>A0A9P7XMU5</accession>
<sequence length="166" mass="17996">MSLPHYFSSVFTGENFLLFTKSITIASMGIATGAGLSYNAMIMPALAKFAPSSSSLAVWCETAFPAMSIQVSAIAVSVLGGSYIYYKTKNRFFLYSSLIMASILPYTAAFFLPINGPLFEMNKTGRDDGTIGKKMAQWNRNQYGRVGLNALALFVSLFGILHVKAA</sequence>